<keyword evidence="3" id="KW-1185">Reference proteome</keyword>
<dbReference type="SUPFAM" id="SSF53822">
    <property type="entry name" value="Periplasmic binding protein-like I"/>
    <property type="match status" value="1"/>
</dbReference>
<proteinExistence type="predicted"/>
<comment type="caution">
    <text evidence="2">The sequence shown here is derived from an EMBL/GenBank/DDBJ whole genome shotgun (WGS) entry which is preliminary data.</text>
</comment>
<evidence type="ECO:0000256" key="1">
    <source>
        <dbReference type="SAM" id="Phobius"/>
    </source>
</evidence>
<dbReference type="STRING" id="1008305.A4H02_00015"/>
<evidence type="ECO:0000313" key="2">
    <source>
        <dbReference type="EMBL" id="ODN31210.1"/>
    </source>
</evidence>
<feature type="transmembrane region" description="Helical" evidence="1">
    <location>
        <begin position="7"/>
        <end position="23"/>
    </location>
</feature>
<organism evidence="2 3">
    <name type="scientific">Fervidobacterium thailandense</name>
    <dbReference type="NCBI Taxonomy" id="1008305"/>
    <lineage>
        <taxon>Bacteria</taxon>
        <taxon>Thermotogati</taxon>
        <taxon>Thermotogota</taxon>
        <taxon>Thermotogae</taxon>
        <taxon>Thermotogales</taxon>
        <taxon>Fervidobacteriaceae</taxon>
        <taxon>Fervidobacterium</taxon>
    </lineage>
</organism>
<dbReference type="Proteomes" id="UP000094570">
    <property type="component" value="Unassembled WGS sequence"/>
</dbReference>
<dbReference type="EMBL" id="LWAF01000001">
    <property type="protein sequence ID" value="ODN31210.1"/>
    <property type="molecule type" value="Genomic_DNA"/>
</dbReference>
<keyword evidence="1" id="KW-0812">Transmembrane</keyword>
<sequence>MSKEIRLILLLIILMVLTTWLWYEYGSRYVGYLYDLNTQSRELIDAEIPSLKIIAESVETDPPKALARFARKGVKVIVGPPTSGKASLFLPYLKKFNMVAISGTISSSRVLQSGYVFSMTPSNDYMISMIERFLEQLGVKNLLIVLDPLNAEYSEEYLALGKKFAVKSVRYYNEKSLAKVDLEGVDMAILTLNSRDAAQVSKLLRLKKPDIKLLGTDSTVNNDLINFGGSSVEGMLVIYPHKIEQEPEQELIEDCFRILENHRFLVPEQFRRFIQSHVISSRGYNVYFSGNSVVRPIYLYVVRNGRFEVVGTWRE</sequence>
<evidence type="ECO:0008006" key="4">
    <source>
        <dbReference type="Google" id="ProtNLM"/>
    </source>
</evidence>
<keyword evidence="1" id="KW-0472">Membrane</keyword>
<dbReference type="Gene3D" id="3.40.50.2300">
    <property type="match status" value="2"/>
</dbReference>
<gene>
    <name evidence="2" type="ORF">A4H02_00015</name>
</gene>
<accession>A0A1E3G4Z9</accession>
<reference evidence="3" key="1">
    <citation type="submission" date="2016-04" db="EMBL/GenBank/DDBJ databases">
        <title>The genome sequence project of a novel Fervidobacterium isolate from a hot spring in Thailand.</title>
        <authorList>
            <person name="Gonzalez J.M."/>
            <person name="Cuecas A."/>
            <person name="Kanoksilapatham W."/>
        </authorList>
    </citation>
    <scope>NUCLEOTIDE SEQUENCE [LARGE SCALE GENOMIC DNA]</scope>
    <source>
        <strain evidence="3">FC2004</strain>
    </source>
</reference>
<keyword evidence="1" id="KW-1133">Transmembrane helix</keyword>
<dbReference type="AlphaFoldDB" id="A0A1E3G4Z9"/>
<protein>
    <recommendedName>
        <fullName evidence="4">Amino acid ABC transporter substrate-binding protein</fullName>
    </recommendedName>
</protein>
<name>A0A1E3G4Z9_9BACT</name>
<dbReference type="InterPro" id="IPR028082">
    <property type="entry name" value="Peripla_BP_I"/>
</dbReference>
<evidence type="ECO:0000313" key="3">
    <source>
        <dbReference type="Proteomes" id="UP000094570"/>
    </source>
</evidence>